<dbReference type="FunFam" id="3.40.50.1360:FF:000005">
    <property type="entry name" value="6-phosphogluconolactonase"/>
    <property type="match status" value="1"/>
</dbReference>
<dbReference type="NCBIfam" id="TIGR01198">
    <property type="entry name" value="pgl"/>
    <property type="match status" value="1"/>
</dbReference>
<feature type="domain" description="Glucosamine/galactosamine-6-phosphate isomerase" evidence="7">
    <location>
        <begin position="11"/>
        <end position="238"/>
    </location>
</feature>
<dbReference type="GO" id="GO:0005975">
    <property type="term" value="P:carbohydrate metabolic process"/>
    <property type="evidence" value="ECO:0007669"/>
    <property type="project" value="UniProtKB-UniRule"/>
</dbReference>
<evidence type="ECO:0000313" key="8">
    <source>
        <dbReference type="EMBL" id="EGG09189.1"/>
    </source>
</evidence>
<dbReference type="GO" id="GO:0017057">
    <property type="term" value="F:6-phosphogluconolactonase activity"/>
    <property type="evidence" value="ECO:0007669"/>
    <property type="project" value="UniProtKB-UniRule"/>
</dbReference>
<dbReference type="Gene3D" id="3.40.50.1360">
    <property type="match status" value="1"/>
</dbReference>
<dbReference type="HOGENOM" id="CLU_053947_0_1_1"/>
<dbReference type="eggNOG" id="KOG3147">
    <property type="taxonomic scope" value="Eukaryota"/>
</dbReference>
<reference evidence="9" key="1">
    <citation type="journal article" date="2011" name="Proc. Natl. Acad. Sci. U.S.A.">
        <title>Obligate biotrophy features unraveled by the genomic analysis of rust fungi.</title>
        <authorList>
            <person name="Duplessis S."/>
            <person name="Cuomo C.A."/>
            <person name="Lin Y.-C."/>
            <person name="Aerts A."/>
            <person name="Tisserant E."/>
            <person name="Veneault-Fourrey C."/>
            <person name="Joly D.L."/>
            <person name="Hacquard S."/>
            <person name="Amselem J."/>
            <person name="Cantarel B.L."/>
            <person name="Chiu R."/>
            <person name="Coutinho P.M."/>
            <person name="Feau N."/>
            <person name="Field M."/>
            <person name="Frey P."/>
            <person name="Gelhaye E."/>
            <person name="Goldberg J."/>
            <person name="Grabherr M.G."/>
            <person name="Kodira C.D."/>
            <person name="Kohler A."/>
            <person name="Kuees U."/>
            <person name="Lindquist E.A."/>
            <person name="Lucas S.M."/>
            <person name="Mago R."/>
            <person name="Mauceli E."/>
            <person name="Morin E."/>
            <person name="Murat C."/>
            <person name="Pangilinan J.L."/>
            <person name="Park R."/>
            <person name="Pearson M."/>
            <person name="Quesneville H."/>
            <person name="Rouhier N."/>
            <person name="Sakthikumar S."/>
            <person name="Salamov A.A."/>
            <person name="Schmutz J."/>
            <person name="Selles B."/>
            <person name="Shapiro H."/>
            <person name="Tanguay P."/>
            <person name="Tuskan G.A."/>
            <person name="Henrissat B."/>
            <person name="Van de Peer Y."/>
            <person name="Rouze P."/>
            <person name="Ellis J.G."/>
            <person name="Dodds P.N."/>
            <person name="Schein J.E."/>
            <person name="Zhong S."/>
            <person name="Hamelin R.C."/>
            <person name="Grigoriev I.V."/>
            <person name="Szabo L.J."/>
            <person name="Martin F."/>
        </authorList>
    </citation>
    <scope>NUCLEOTIDE SEQUENCE [LARGE SCALE GENOMIC DNA]</scope>
    <source>
        <strain evidence="9">98AG31 / pathotype 3-4-7</strain>
    </source>
</reference>
<dbReference type="GeneID" id="18927390"/>
<dbReference type="InParanoid" id="F4REY8"/>
<dbReference type="InterPro" id="IPR006148">
    <property type="entry name" value="Glc/Gal-6P_isomerase"/>
</dbReference>
<dbReference type="EMBL" id="GL883098">
    <property type="protein sequence ID" value="EGG09189.1"/>
    <property type="molecule type" value="Genomic_DNA"/>
</dbReference>
<dbReference type="VEuPathDB" id="FungiDB:MELLADRAFT_34495"/>
<name>F4REY8_MELLP</name>
<dbReference type="Pfam" id="PF01182">
    <property type="entry name" value="Glucosamine_iso"/>
    <property type="match status" value="1"/>
</dbReference>
<dbReference type="EC" id="3.1.1.31" evidence="4 6"/>
<keyword evidence="9" id="KW-1185">Reference proteome</keyword>
<dbReference type="RefSeq" id="XP_007407549.1">
    <property type="nucleotide sequence ID" value="XM_007407487.1"/>
</dbReference>
<organism evidence="9">
    <name type="scientific">Melampsora larici-populina (strain 98AG31 / pathotype 3-4-7)</name>
    <name type="common">Poplar leaf rust fungus</name>
    <dbReference type="NCBI Taxonomy" id="747676"/>
    <lineage>
        <taxon>Eukaryota</taxon>
        <taxon>Fungi</taxon>
        <taxon>Dikarya</taxon>
        <taxon>Basidiomycota</taxon>
        <taxon>Pucciniomycotina</taxon>
        <taxon>Pucciniomycetes</taxon>
        <taxon>Pucciniales</taxon>
        <taxon>Melampsoraceae</taxon>
        <taxon>Melampsora</taxon>
    </lineage>
</organism>
<dbReference type="PANTHER" id="PTHR11054:SF0">
    <property type="entry name" value="6-PHOSPHOGLUCONOLACTONASE"/>
    <property type="match status" value="1"/>
</dbReference>
<dbReference type="GO" id="GO:0006098">
    <property type="term" value="P:pentose-phosphate shunt"/>
    <property type="evidence" value="ECO:0007669"/>
    <property type="project" value="UniProtKB-UniPathway"/>
</dbReference>
<evidence type="ECO:0000256" key="1">
    <source>
        <dbReference type="ARBA" id="ARBA00000832"/>
    </source>
</evidence>
<evidence type="ECO:0000256" key="2">
    <source>
        <dbReference type="ARBA" id="ARBA00004961"/>
    </source>
</evidence>
<comment type="function">
    <text evidence="6">Hydrolysis of 6-phosphogluconolactone to 6-phosphogluconate.</text>
</comment>
<comment type="similarity">
    <text evidence="3 6">Belongs to the glucosamine/galactosamine-6-phosphate isomerase family. 6-phosphogluconolactonase subfamily.</text>
</comment>
<accession>F4REY8</accession>
<dbReference type="UniPathway" id="UPA00115">
    <property type="reaction ID" value="UER00409"/>
</dbReference>
<comment type="pathway">
    <text evidence="2 6">Carbohydrate degradation; pentose phosphate pathway; D-ribulose 5-phosphate from D-glucose 6-phosphate (oxidative stage): step 2/3.</text>
</comment>
<dbReference type="Proteomes" id="UP000001072">
    <property type="component" value="Unassembled WGS sequence"/>
</dbReference>
<protein>
    <recommendedName>
        <fullName evidence="4 6">6-phosphogluconolactonase</fullName>
        <shortName evidence="6">6PGL</shortName>
        <ecNumber evidence="4 6">3.1.1.31</ecNumber>
    </recommendedName>
</protein>
<evidence type="ECO:0000256" key="5">
    <source>
        <dbReference type="ARBA" id="ARBA00022801"/>
    </source>
</evidence>
<dbReference type="PANTHER" id="PTHR11054">
    <property type="entry name" value="6-PHOSPHOGLUCONOLACTONASE"/>
    <property type="match status" value="1"/>
</dbReference>
<dbReference type="SUPFAM" id="SSF100950">
    <property type="entry name" value="NagB/RpiA/CoA transferase-like"/>
    <property type="match status" value="1"/>
</dbReference>
<comment type="catalytic activity">
    <reaction evidence="1 6">
        <text>6-phospho-D-glucono-1,5-lactone + H2O = 6-phospho-D-gluconate + H(+)</text>
        <dbReference type="Rhea" id="RHEA:12556"/>
        <dbReference type="ChEBI" id="CHEBI:15377"/>
        <dbReference type="ChEBI" id="CHEBI:15378"/>
        <dbReference type="ChEBI" id="CHEBI:57955"/>
        <dbReference type="ChEBI" id="CHEBI:58759"/>
        <dbReference type="EC" id="3.1.1.31"/>
    </reaction>
</comment>
<keyword evidence="5 6" id="KW-0378">Hydrolase</keyword>
<dbReference type="KEGG" id="mlr:MELLADRAFT_34495"/>
<evidence type="ECO:0000256" key="3">
    <source>
        <dbReference type="ARBA" id="ARBA00010662"/>
    </source>
</evidence>
<dbReference type="AlphaFoldDB" id="F4REY8"/>
<dbReference type="OrthoDB" id="432544at2759"/>
<feature type="non-terminal residue" evidence="8">
    <location>
        <position position="1"/>
    </location>
</feature>
<dbReference type="InterPro" id="IPR037171">
    <property type="entry name" value="NagB/RpiA_transferase-like"/>
</dbReference>
<evidence type="ECO:0000313" key="9">
    <source>
        <dbReference type="Proteomes" id="UP000001072"/>
    </source>
</evidence>
<evidence type="ECO:0000256" key="6">
    <source>
        <dbReference type="RuleBase" id="RU365095"/>
    </source>
</evidence>
<dbReference type="InterPro" id="IPR005900">
    <property type="entry name" value="6-phosphogluconolactonase_DevB"/>
</dbReference>
<sequence length="256" mass="28047">PLAPILYSYKSNDRLSEDLADFIVQAQDDALARHQKFVVALSGGSLPKLMASGLLNKTGVKWETWKVFFADERVVPLDHPDSNFAACMDTLFSKVPIERSQITTIMGLPPDGMDLDEISPDIASIYEAQILDEIRPEPDHPRFDLILLGMGDDGHTCSLFPHHPLLDSNTIVTWLNDSPKLPPHRITLSLPVLNCAHKLAFVCTGSGKQKMLADVLTQKPSPSQPASLVKLADGPVSWFVDTAAANGGSYPQAFYK</sequence>
<proteinExistence type="inferred from homology"/>
<gene>
    <name evidence="8" type="ORF">MELLADRAFT_34495</name>
</gene>
<dbReference type="STRING" id="747676.F4REY8"/>
<evidence type="ECO:0000256" key="4">
    <source>
        <dbReference type="ARBA" id="ARBA00013198"/>
    </source>
</evidence>
<evidence type="ECO:0000259" key="7">
    <source>
        <dbReference type="Pfam" id="PF01182"/>
    </source>
</evidence>
<feature type="non-terminal residue" evidence="8">
    <location>
        <position position="256"/>
    </location>
</feature>
<dbReference type="InterPro" id="IPR039104">
    <property type="entry name" value="6PGL"/>
</dbReference>
<dbReference type="CDD" id="cd01400">
    <property type="entry name" value="6PGL"/>
    <property type="match status" value="1"/>
</dbReference>